<dbReference type="AlphaFoldDB" id="A0A1F6U078"/>
<dbReference type="InterPro" id="IPR005809">
    <property type="entry name" value="Succ_CoA_ligase-like_bsu"/>
</dbReference>
<dbReference type="GO" id="GO:0006104">
    <property type="term" value="P:succinyl-CoA metabolic process"/>
    <property type="evidence" value="ECO:0007669"/>
    <property type="project" value="TreeGrafter"/>
</dbReference>
<dbReference type="Pfam" id="PF00549">
    <property type="entry name" value="Ligase_CoA"/>
    <property type="match status" value="1"/>
</dbReference>
<evidence type="ECO:0000256" key="5">
    <source>
        <dbReference type="ARBA" id="ARBA00022741"/>
    </source>
</evidence>
<comment type="pathway">
    <text evidence="8">Carbohydrate metabolism; tricarboxylic acid cycle; succinate from succinyl-CoA (ligase route): step 1/1.</text>
</comment>
<dbReference type="InterPro" id="IPR005811">
    <property type="entry name" value="SUCC_ACL_C"/>
</dbReference>
<dbReference type="PANTHER" id="PTHR11815:SF10">
    <property type="entry name" value="SUCCINATE--COA LIGASE [GDP-FORMING] SUBUNIT BETA, MITOCHONDRIAL"/>
    <property type="match status" value="1"/>
</dbReference>
<comment type="caution">
    <text evidence="10">The sequence shown here is derived from an EMBL/GenBank/DDBJ whole genome shotgun (WGS) entry which is preliminary data.</text>
</comment>
<dbReference type="GO" id="GO:0000287">
    <property type="term" value="F:magnesium ion binding"/>
    <property type="evidence" value="ECO:0007669"/>
    <property type="project" value="UniProtKB-UniRule"/>
</dbReference>
<dbReference type="EC" id="6.2.1.5" evidence="8"/>
<dbReference type="InterPro" id="IPR016102">
    <property type="entry name" value="Succinyl-CoA_synth-like"/>
</dbReference>
<comment type="catalytic activity">
    <reaction evidence="8">
        <text>succinate + ATP + CoA = succinyl-CoA + ADP + phosphate</text>
        <dbReference type="Rhea" id="RHEA:17661"/>
        <dbReference type="ChEBI" id="CHEBI:30031"/>
        <dbReference type="ChEBI" id="CHEBI:30616"/>
        <dbReference type="ChEBI" id="CHEBI:43474"/>
        <dbReference type="ChEBI" id="CHEBI:57287"/>
        <dbReference type="ChEBI" id="CHEBI:57292"/>
        <dbReference type="ChEBI" id="CHEBI:456216"/>
        <dbReference type="EC" id="6.2.1.5"/>
    </reaction>
</comment>
<evidence type="ECO:0000256" key="6">
    <source>
        <dbReference type="ARBA" id="ARBA00022840"/>
    </source>
</evidence>
<evidence type="ECO:0000256" key="4">
    <source>
        <dbReference type="ARBA" id="ARBA00022723"/>
    </source>
</evidence>
<name>A0A1F6U078_9PROT</name>
<comment type="subunit">
    <text evidence="8">Heterotetramer of two alpha and two beta subunits.</text>
</comment>
<feature type="binding site" evidence="8">
    <location>
        <position position="46"/>
    </location>
    <ligand>
        <name>ATP</name>
        <dbReference type="ChEBI" id="CHEBI:30616"/>
    </ligand>
</feature>
<dbReference type="Pfam" id="PF08442">
    <property type="entry name" value="ATP-grasp_2"/>
    <property type="match status" value="1"/>
</dbReference>
<dbReference type="FunFam" id="3.40.50.261:FF:000001">
    <property type="entry name" value="Succinate--CoA ligase [ADP-forming] subunit beta"/>
    <property type="match status" value="1"/>
</dbReference>
<comment type="similarity">
    <text evidence="1 8">Belongs to the succinate/malate CoA ligase beta subunit family.</text>
</comment>
<keyword evidence="3 8" id="KW-0436">Ligase</keyword>
<dbReference type="PROSITE" id="PS01217">
    <property type="entry name" value="SUCCINYL_COA_LIG_3"/>
    <property type="match status" value="1"/>
</dbReference>
<feature type="binding site" evidence="8">
    <location>
        <position position="213"/>
    </location>
    <ligand>
        <name>Mg(2+)</name>
        <dbReference type="ChEBI" id="CHEBI:18420"/>
    </ligand>
</feature>
<dbReference type="NCBIfam" id="NF001913">
    <property type="entry name" value="PRK00696.1"/>
    <property type="match status" value="1"/>
</dbReference>
<evidence type="ECO:0000256" key="7">
    <source>
        <dbReference type="ARBA" id="ARBA00022842"/>
    </source>
</evidence>
<organism evidence="10 11">
    <name type="scientific">Candidatus Muproteobacteria bacterium RIFCSPLOWO2_01_FULL_60_18</name>
    <dbReference type="NCBI Taxonomy" id="1817768"/>
    <lineage>
        <taxon>Bacteria</taxon>
        <taxon>Pseudomonadati</taxon>
        <taxon>Pseudomonadota</taxon>
        <taxon>Candidatus Muproteobacteria</taxon>
    </lineage>
</organism>
<protein>
    <recommendedName>
        <fullName evidence="8">Succinate--CoA ligase [ADP-forming] subunit beta</fullName>
        <ecNumber evidence="8">6.2.1.5</ecNumber>
    </recommendedName>
    <alternativeName>
        <fullName evidence="8">Succinyl-CoA synthetase subunit beta</fullName>
        <shortName evidence="8">SCS-beta</shortName>
    </alternativeName>
</protein>
<reference evidence="10 11" key="1">
    <citation type="journal article" date="2016" name="Nat. Commun.">
        <title>Thousands of microbial genomes shed light on interconnected biogeochemical processes in an aquifer system.</title>
        <authorList>
            <person name="Anantharaman K."/>
            <person name="Brown C.T."/>
            <person name="Hug L.A."/>
            <person name="Sharon I."/>
            <person name="Castelle C.J."/>
            <person name="Probst A.J."/>
            <person name="Thomas B.C."/>
            <person name="Singh A."/>
            <person name="Wilkins M.J."/>
            <person name="Karaoz U."/>
            <person name="Brodie E.L."/>
            <person name="Williams K.H."/>
            <person name="Hubbard S.S."/>
            <person name="Banfield J.F."/>
        </authorList>
    </citation>
    <scope>NUCLEOTIDE SEQUENCE [LARGE SCALE GENOMIC DNA]</scope>
</reference>
<gene>
    <name evidence="8" type="primary">sucC</name>
    <name evidence="10" type="ORF">A3A87_01220</name>
</gene>
<dbReference type="PROSITE" id="PS50975">
    <property type="entry name" value="ATP_GRASP"/>
    <property type="match status" value="1"/>
</dbReference>
<dbReference type="Gene3D" id="3.40.50.261">
    <property type="entry name" value="Succinyl-CoA synthetase domains"/>
    <property type="match status" value="1"/>
</dbReference>
<evidence type="ECO:0000313" key="10">
    <source>
        <dbReference type="EMBL" id="OGI50777.1"/>
    </source>
</evidence>
<evidence type="ECO:0000256" key="3">
    <source>
        <dbReference type="ARBA" id="ARBA00022598"/>
    </source>
</evidence>
<dbReference type="GO" id="GO:0005524">
    <property type="term" value="F:ATP binding"/>
    <property type="evidence" value="ECO:0007669"/>
    <property type="project" value="UniProtKB-UniRule"/>
</dbReference>
<evidence type="ECO:0000256" key="1">
    <source>
        <dbReference type="ARBA" id="ARBA00009182"/>
    </source>
</evidence>
<dbReference type="InterPro" id="IPR013815">
    <property type="entry name" value="ATP_grasp_subdomain_1"/>
</dbReference>
<sequence length="396" mass="42454">MNIHEYQAKELLRQYAVPVPAGSVAHSVEQAVAVAEELGVSRFVIKAQIHAGGRGKAGGVKLAHTVEEVRAATDEMIGRPLITAQTGPQGQRVQRVLIEQAVDIAREHYFGFVIDRASQRITIIACDGGGVEIEETARNEPARIVREAVDPAVGLLDFQCRKVAAHLGLGGKHLPAAVKLMKALYRCFRDNDAVLIEINPLAVTLDGQLLALDAKMQFDDNAIYRRPHISNLRDFDEEDPKEVEAAAHGLNYIALEGNVGCIVNGAGLAMATMDAIALHGGRPANFLDVGGGASPEKVANAFRIVLLDKNVKAVLVNIFAGINRCDWVAEGIVRAMRELNVKVPVVVRLAGTNVEQGRAVLAQSGLNFLTANNLDDAAAMAVRATSGATAHEHLYK</sequence>
<dbReference type="Proteomes" id="UP000179037">
    <property type="component" value="Unassembled WGS sequence"/>
</dbReference>
<feature type="binding site" evidence="8">
    <location>
        <position position="102"/>
    </location>
    <ligand>
        <name>ATP</name>
        <dbReference type="ChEBI" id="CHEBI:30616"/>
    </ligand>
</feature>
<dbReference type="Gene3D" id="3.30.470.20">
    <property type="entry name" value="ATP-grasp fold, B domain"/>
    <property type="match status" value="1"/>
</dbReference>
<dbReference type="STRING" id="1817768.A3A87_01220"/>
<dbReference type="GO" id="GO:0042709">
    <property type="term" value="C:succinate-CoA ligase complex"/>
    <property type="evidence" value="ECO:0007669"/>
    <property type="project" value="TreeGrafter"/>
</dbReference>
<keyword evidence="2 8" id="KW-0816">Tricarboxylic acid cycle</keyword>
<evidence type="ECO:0000256" key="2">
    <source>
        <dbReference type="ARBA" id="ARBA00022532"/>
    </source>
</evidence>
<dbReference type="InterPro" id="IPR013650">
    <property type="entry name" value="ATP-grasp_succ-CoA_synth-type"/>
</dbReference>
<evidence type="ECO:0000256" key="8">
    <source>
        <dbReference type="HAMAP-Rule" id="MF_00558"/>
    </source>
</evidence>
<dbReference type="GO" id="GO:0004775">
    <property type="term" value="F:succinate-CoA ligase (ADP-forming) activity"/>
    <property type="evidence" value="ECO:0007669"/>
    <property type="project" value="UniProtKB-UniRule"/>
</dbReference>
<dbReference type="FunFam" id="3.30.470.20:FF:000002">
    <property type="entry name" value="Succinate--CoA ligase [ADP-forming] subunit beta"/>
    <property type="match status" value="1"/>
</dbReference>
<evidence type="ECO:0000259" key="9">
    <source>
        <dbReference type="PROSITE" id="PS50975"/>
    </source>
</evidence>
<dbReference type="PIRSF" id="PIRSF001554">
    <property type="entry name" value="SucCS_beta"/>
    <property type="match status" value="1"/>
</dbReference>
<feature type="binding site" evidence="8">
    <location>
        <position position="99"/>
    </location>
    <ligand>
        <name>ATP</name>
        <dbReference type="ChEBI" id="CHEBI:30616"/>
    </ligand>
</feature>
<dbReference type="EMBL" id="MFTC01000061">
    <property type="protein sequence ID" value="OGI50777.1"/>
    <property type="molecule type" value="Genomic_DNA"/>
</dbReference>
<dbReference type="FunFam" id="3.30.1490.20:FF:000002">
    <property type="entry name" value="Succinate--CoA ligase [ADP-forming] subunit beta"/>
    <property type="match status" value="1"/>
</dbReference>
<dbReference type="PANTHER" id="PTHR11815">
    <property type="entry name" value="SUCCINYL-COA SYNTHETASE BETA CHAIN"/>
    <property type="match status" value="1"/>
</dbReference>
<comment type="catalytic activity">
    <reaction evidence="8">
        <text>GTP + succinate + CoA = succinyl-CoA + GDP + phosphate</text>
        <dbReference type="Rhea" id="RHEA:22120"/>
        <dbReference type="ChEBI" id="CHEBI:30031"/>
        <dbReference type="ChEBI" id="CHEBI:37565"/>
        <dbReference type="ChEBI" id="CHEBI:43474"/>
        <dbReference type="ChEBI" id="CHEBI:57287"/>
        <dbReference type="ChEBI" id="CHEBI:57292"/>
        <dbReference type="ChEBI" id="CHEBI:58189"/>
    </reaction>
</comment>
<feature type="binding site" evidence="8">
    <location>
        <position position="107"/>
    </location>
    <ligand>
        <name>ATP</name>
        <dbReference type="ChEBI" id="CHEBI:30616"/>
    </ligand>
</feature>
<dbReference type="SUPFAM" id="SSF56059">
    <property type="entry name" value="Glutathione synthetase ATP-binding domain-like"/>
    <property type="match status" value="1"/>
</dbReference>
<keyword evidence="4 8" id="KW-0479">Metal-binding</keyword>
<dbReference type="GO" id="GO:0004776">
    <property type="term" value="F:succinate-CoA ligase (GDP-forming) activity"/>
    <property type="evidence" value="ECO:0007669"/>
    <property type="project" value="RHEA"/>
</dbReference>
<feature type="binding site" evidence="8">
    <location>
        <position position="199"/>
    </location>
    <ligand>
        <name>Mg(2+)</name>
        <dbReference type="ChEBI" id="CHEBI:18420"/>
    </ligand>
</feature>
<keyword evidence="6 8" id="KW-0067">ATP-binding</keyword>
<dbReference type="SUPFAM" id="SSF52210">
    <property type="entry name" value="Succinyl-CoA synthetase domains"/>
    <property type="match status" value="1"/>
</dbReference>
<feature type="binding site" evidence="8">
    <location>
        <begin position="53"/>
        <end position="55"/>
    </location>
    <ligand>
        <name>ATP</name>
        <dbReference type="ChEBI" id="CHEBI:30616"/>
    </ligand>
</feature>
<proteinExistence type="inferred from homology"/>
<evidence type="ECO:0000313" key="11">
    <source>
        <dbReference type="Proteomes" id="UP000179037"/>
    </source>
</evidence>
<dbReference type="Gene3D" id="3.30.1490.20">
    <property type="entry name" value="ATP-grasp fold, A domain"/>
    <property type="match status" value="1"/>
</dbReference>
<comment type="cofactor">
    <cofactor evidence="8">
        <name>Mg(2+)</name>
        <dbReference type="ChEBI" id="CHEBI:18420"/>
    </cofactor>
    <text evidence="8">Binds 1 Mg(2+) ion per subunit.</text>
</comment>
<dbReference type="GO" id="GO:0006099">
    <property type="term" value="P:tricarboxylic acid cycle"/>
    <property type="evidence" value="ECO:0007669"/>
    <property type="project" value="UniProtKB-UniRule"/>
</dbReference>
<comment type="caution">
    <text evidence="8">Lacks conserved residue(s) required for the propagation of feature annotation.</text>
</comment>
<feature type="binding site" evidence="8">
    <location>
        <position position="264"/>
    </location>
    <ligand>
        <name>substrate</name>
        <note>ligand shared with subunit alpha</note>
    </ligand>
</feature>
<keyword evidence="5 8" id="KW-0547">Nucleotide-binding</keyword>
<keyword evidence="7 8" id="KW-0460">Magnesium</keyword>
<dbReference type="InterPro" id="IPR011761">
    <property type="entry name" value="ATP-grasp"/>
</dbReference>
<dbReference type="UniPathway" id="UPA00223">
    <property type="reaction ID" value="UER00999"/>
</dbReference>
<dbReference type="GO" id="GO:0005829">
    <property type="term" value="C:cytosol"/>
    <property type="evidence" value="ECO:0007669"/>
    <property type="project" value="TreeGrafter"/>
</dbReference>
<dbReference type="HAMAP" id="MF_00558">
    <property type="entry name" value="Succ_CoA_beta"/>
    <property type="match status" value="1"/>
</dbReference>
<feature type="domain" description="ATP-grasp" evidence="9">
    <location>
        <begin position="9"/>
        <end position="227"/>
    </location>
</feature>
<dbReference type="NCBIfam" id="TIGR01016">
    <property type="entry name" value="sucCoAbeta"/>
    <property type="match status" value="1"/>
</dbReference>
<accession>A0A1F6U078</accession>
<dbReference type="InterPro" id="IPR017866">
    <property type="entry name" value="Succ-CoA_synthase_bsu_CS"/>
</dbReference>
<comment type="function">
    <text evidence="8">Succinyl-CoA synthetase functions in the citric acid cycle (TCA), coupling the hydrolysis of succinyl-CoA to the synthesis of either ATP or GTP and thus represents the only step of substrate-level phosphorylation in the TCA. The beta subunit provides nucleotide specificity of the enzyme and binds the substrate succinate, while the binding sites for coenzyme A and phosphate are found in the alpha subunit.</text>
</comment>